<proteinExistence type="predicted"/>
<organism evidence="1 2">
    <name type="scientific">Ambrosia artemisiifolia</name>
    <name type="common">Common ragweed</name>
    <dbReference type="NCBI Taxonomy" id="4212"/>
    <lineage>
        <taxon>Eukaryota</taxon>
        <taxon>Viridiplantae</taxon>
        <taxon>Streptophyta</taxon>
        <taxon>Embryophyta</taxon>
        <taxon>Tracheophyta</taxon>
        <taxon>Spermatophyta</taxon>
        <taxon>Magnoliopsida</taxon>
        <taxon>eudicotyledons</taxon>
        <taxon>Gunneridae</taxon>
        <taxon>Pentapetalae</taxon>
        <taxon>asterids</taxon>
        <taxon>campanulids</taxon>
        <taxon>Asterales</taxon>
        <taxon>Asteraceae</taxon>
        <taxon>Asteroideae</taxon>
        <taxon>Heliantheae alliance</taxon>
        <taxon>Heliantheae</taxon>
        <taxon>Ambrosia</taxon>
    </lineage>
</organism>
<feature type="non-terminal residue" evidence="1">
    <location>
        <position position="141"/>
    </location>
</feature>
<dbReference type="Proteomes" id="UP001206925">
    <property type="component" value="Unassembled WGS sequence"/>
</dbReference>
<evidence type="ECO:0000313" key="2">
    <source>
        <dbReference type="Proteomes" id="UP001206925"/>
    </source>
</evidence>
<evidence type="ECO:0000313" key="1">
    <source>
        <dbReference type="EMBL" id="KAI7740947.1"/>
    </source>
</evidence>
<accession>A0AAD5CG22</accession>
<dbReference type="AlphaFoldDB" id="A0AAD5CG22"/>
<protein>
    <submittedName>
        <fullName evidence="1">Uncharacterized protein</fullName>
    </submittedName>
</protein>
<comment type="caution">
    <text evidence="1">The sequence shown here is derived from an EMBL/GenBank/DDBJ whole genome shotgun (WGS) entry which is preliminary data.</text>
</comment>
<keyword evidence="2" id="KW-1185">Reference proteome</keyword>
<gene>
    <name evidence="1" type="ORF">M8C21_003705</name>
</gene>
<dbReference type="EMBL" id="JAMZMK010008319">
    <property type="protein sequence ID" value="KAI7740947.1"/>
    <property type="molecule type" value="Genomic_DNA"/>
</dbReference>
<sequence length="141" mass="16146">GAVDPYRAITTKREREREREKRWKGKINRGVVDHETLAIIDRLDKSTCNGIGTTNRVADRLGCGGGGYHRLSQMLPKRFLRYGICFLTLFARPNDDAWDLNYVAAGQDIDVGRWILRRKNELNNCQRIALPKSDVVAKLDF</sequence>
<reference evidence="1" key="1">
    <citation type="submission" date="2022-06" db="EMBL/GenBank/DDBJ databases">
        <title>Uncovering the hologenomic basis of an extraordinary plant invasion.</title>
        <authorList>
            <person name="Bieker V.C."/>
            <person name="Martin M.D."/>
            <person name="Gilbert T."/>
            <person name="Hodgins K."/>
            <person name="Battlay P."/>
            <person name="Petersen B."/>
            <person name="Wilson J."/>
        </authorList>
    </citation>
    <scope>NUCLEOTIDE SEQUENCE</scope>
    <source>
        <strain evidence="1">AA19_3_7</strain>
        <tissue evidence="1">Leaf</tissue>
    </source>
</reference>
<name>A0AAD5CG22_AMBAR</name>